<feature type="compositionally biased region" description="Polar residues" evidence="1">
    <location>
        <begin position="1"/>
        <end position="16"/>
    </location>
</feature>
<organism evidence="2 3">
    <name type="scientific">Vigna angularis var. angularis</name>
    <dbReference type="NCBI Taxonomy" id="157739"/>
    <lineage>
        <taxon>Eukaryota</taxon>
        <taxon>Viridiplantae</taxon>
        <taxon>Streptophyta</taxon>
        <taxon>Embryophyta</taxon>
        <taxon>Tracheophyta</taxon>
        <taxon>Spermatophyta</taxon>
        <taxon>Magnoliopsida</taxon>
        <taxon>eudicotyledons</taxon>
        <taxon>Gunneridae</taxon>
        <taxon>Pentapetalae</taxon>
        <taxon>rosids</taxon>
        <taxon>fabids</taxon>
        <taxon>Fabales</taxon>
        <taxon>Fabaceae</taxon>
        <taxon>Papilionoideae</taxon>
        <taxon>50 kb inversion clade</taxon>
        <taxon>NPAAA clade</taxon>
        <taxon>indigoferoid/millettioid clade</taxon>
        <taxon>Phaseoleae</taxon>
        <taxon>Vigna</taxon>
    </lineage>
</organism>
<evidence type="ECO:0000313" key="3">
    <source>
        <dbReference type="Proteomes" id="UP000291084"/>
    </source>
</evidence>
<reference evidence="2 3" key="1">
    <citation type="journal article" date="2015" name="Sci. Rep.">
        <title>The power of single molecule real-time sequencing technology in the de novo assembly of a eukaryotic genome.</title>
        <authorList>
            <person name="Sakai H."/>
            <person name="Naito K."/>
            <person name="Ogiso-Tanaka E."/>
            <person name="Takahashi Y."/>
            <person name="Iseki K."/>
            <person name="Muto C."/>
            <person name="Satou K."/>
            <person name="Teruya K."/>
            <person name="Shiroma A."/>
            <person name="Shimoji M."/>
            <person name="Hirano T."/>
            <person name="Itoh T."/>
            <person name="Kaga A."/>
            <person name="Tomooka N."/>
        </authorList>
    </citation>
    <scope>NUCLEOTIDE SEQUENCE [LARGE SCALE GENOMIC DNA]</scope>
    <source>
        <strain evidence="3">cv. Shumari</strain>
    </source>
</reference>
<accession>A0A0S3T4I7</accession>
<feature type="region of interest" description="Disordered" evidence="1">
    <location>
        <begin position="1"/>
        <end position="20"/>
    </location>
</feature>
<name>A0A0S3T4I7_PHAAN</name>
<gene>
    <name evidence="2" type="primary">Vigan.10G167700</name>
    <name evidence="2" type="ORF">VIGAN_10167700</name>
</gene>
<dbReference type="AlphaFoldDB" id="A0A0S3T4I7"/>
<dbReference type="EMBL" id="AP015043">
    <property type="protein sequence ID" value="BAU00110.1"/>
    <property type="molecule type" value="Genomic_DNA"/>
</dbReference>
<evidence type="ECO:0000256" key="1">
    <source>
        <dbReference type="SAM" id="MobiDB-lite"/>
    </source>
</evidence>
<protein>
    <submittedName>
        <fullName evidence="2">Uncharacterized protein</fullName>
    </submittedName>
</protein>
<evidence type="ECO:0000313" key="2">
    <source>
        <dbReference type="EMBL" id="BAU00110.1"/>
    </source>
</evidence>
<dbReference type="Proteomes" id="UP000291084">
    <property type="component" value="Chromosome 10"/>
</dbReference>
<proteinExistence type="predicted"/>
<sequence length="106" mass="12370">MSNRCRFLQNSHSNKSQNDKHLSKPFLPCVQHCAVLRFANCTIPFNNFIQHTNFNAQSFTPTTQQKHTLSLLVYFSITVLYCTYTPIPNFSDLQARPRHKLKKKQV</sequence>
<keyword evidence="3" id="KW-1185">Reference proteome</keyword>